<dbReference type="PROSITE" id="PS50297">
    <property type="entry name" value="ANK_REP_REGION"/>
    <property type="match status" value="6"/>
</dbReference>
<feature type="signal peptide" evidence="5">
    <location>
        <begin position="1"/>
        <end position="19"/>
    </location>
</feature>
<dbReference type="InterPro" id="IPR036770">
    <property type="entry name" value="Ankyrin_rpt-contain_sf"/>
</dbReference>
<evidence type="ECO:0000256" key="2">
    <source>
        <dbReference type="ARBA" id="ARBA00023043"/>
    </source>
</evidence>
<dbReference type="PANTHER" id="PTHR24173:SF74">
    <property type="entry name" value="ANKYRIN REPEAT DOMAIN-CONTAINING PROTEIN 16"/>
    <property type="match status" value="1"/>
</dbReference>
<dbReference type="Gene3D" id="1.25.40.20">
    <property type="entry name" value="Ankyrin repeat-containing domain"/>
    <property type="match status" value="4"/>
</dbReference>
<dbReference type="OrthoDB" id="539213at2759"/>
<dbReference type="Proteomes" id="UP000789595">
    <property type="component" value="Unassembled WGS sequence"/>
</dbReference>
<keyword evidence="2 3" id="KW-0040">ANK repeat</keyword>
<evidence type="ECO:0000256" key="5">
    <source>
        <dbReference type="SAM" id="SignalP"/>
    </source>
</evidence>
<protein>
    <recommendedName>
        <fullName evidence="8">Ankyrin repeat domain-containing protein</fullName>
    </recommendedName>
</protein>
<dbReference type="SUPFAM" id="SSF48403">
    <property type="entry name" value="Ankyrin repeat"/>
    <property type="match status" value="1"/>
</dbReference>
<dbReference type="AlphaFoldDB" id="A0A8J2SDK3"/>
<evidence type="ECO:0000313" key="7">
    <source>
        <dbReference type="Proteomes" id="UP000789595"/>
    </source>
</evidence>
<dbReference type="EMBL" id="CAKKNE010000001">
    <property type="protein sequence ID" value="CAH0365609.1"/>
    <property type="molecule type" value="Genomic_DNA"/>
</dbReference>
<dbReference type="PROSITE" id="PS50088">
    <property type="entry name" value="ANK_REPEAT"/>
    <property type="match status" value="6"/>
</dbReference>
<feature type="chain" id="PRO_5035211499" description="Ankyrin repeat domain-containing protein" evidence="5">
    <location>
        <begin position="20"/>
        <end position="497"/>
    </location>
</feature>
<evidence type="ECO:0000256" key="3">
    <source>
        <dbReference type="PROSITE-ProRule" id="PRU00023"/>
    </source>
</evidence>
<name>A0A8J2SDK3_9STRA</name>
<feature type="repeat" description="ANK" evidence="3">
    <location>
        <begin position="191"/>
        <end position="223"/>
    </location>
</feature>
<dbReference type="Pfam" id="PF00023">
    <property type="entry name" value="Ank"/>
    <property type="match status" value="2"/>
</dbReference>
<feature type="repeat" description="ANK" evidence="3">
    <location>
        <begin position="392"/>
        <end position="424"/>
    </location>
</feature>
<dbReference type="InterPro" id="IPR002110">
    <property type="entry name" value="Ankyrin_rpt"/>
</dbReference>
<organism evidence="6 7">
    <name type="scientific">Pelagomonas calceolata</name>
    <dbReference type="NCBI Taxonomy" id="35677"/>
    <lineage>
        <taxon>Eukaryota</taxon>
        <taxon>Sar</taxon>
        <taxon>Stramenopiles</taxon>
        <taxon>Ochrophyta</taxon>
        <taxon>Pelagophyceae</taxon>
        <taxon>Pelagomonadales</taxon>
        <taxon>Pelagomonadaceae</taxon>
        <taxon>Pelagomonas</taxon>
    </lineage>
</organism>
<evidence type="ECO:0000313" key="6">
    <source>
        <dbReference type="EMBL" id="CAH0365609.1"/>
    </source>
</evidence>
<sequence>MRAMRWLMITAACLAAATADEYEFWDACAAGDTKEMENLLDAAADIDLNYPDEDGRTPLLLAALQDRAAAARFLLERGADAEAVGRWPGPPDGPLATAAALGHVATMDALLEGGASANAATGPDGRTPLIAAAEAGSSEAVALLLSVGAAVDARRADGATAACAAAAGGHGDVLRRLLDAGADVHVADTLSGESLLHYAARAPTADAVEVALAAGADVGRRSGVGVPTDVSEAYDEGQEPRREDLRGGLTPLMAAAASSSHEALEVLLAAAKRSLGSDFPSYVDAVDASGRTALAWAAAAPIRSTACIELLYASDARDDSATVDGLSVLHLASQGNARAVAYFVDVKGFDVDQRALTEKRPTPLMLASKAGAVAAAKALIRRGADVDAASTNGATALHAAAAAGQTAVARLLLRRGANALAQDARGEFPSQACPKTPRGRALKYSLSRAERRAWARLEKEFGGVEPPDAVAEDGVDSSVVEDLEDDSVVDLDERDEL</sequence>
<evidence type="ECO:0008006" key="8">
    <source>
        <dbReference type="Google" id="ProtNLM"/>
    </source>
</evidence>
<dbReference type="Pfam" id="PF12796">
    <property type="entry name" value="Ank_2"/>
    <property type="match status" value="3"/>
</dbReference>
<evidence type="ECO:0000256" key="4">
    <source>
        <dbReference type="SAM" id="MobiDB-lite"/>
    </source>
</evidence>
<feature type="repeat" description="ANK" evidence="3">
    <location>
        <begin position="124"/>
        <end position="156"/>
    </location>
</feature>
<evidence type="ECO:0000256" key="1">
    <source>
        <dbReference type="ARBA" id="ARBA00022737"/>
    </source>
</evidence>
<keyword evidence="1" id="KW-0677">Repeat</keyword>
<accession>A0A8J2SDK3</accession>
<feature type="compositionally biased region" description="Acidic residues" evidence="4">
    <location>
        <begin position="470"/>
        <end position="497"/>
    </location>
</feature>
<proteinExistence type="predicted"/>
<feature type="repeat" description="ANK" evidence="3">
    <location>
        <begin position="359"/>
        <end position="391"/>
    </location>
</feature>
<keyword evidence="5" id="KW-0732">Signal</keyword>
<dbReference type="PANTHER" id="PTHR24173">
    <property type="entry name" value="ANKYRIN REPEAT CONTAINING"/>
    <property type="match status" value="1"/>
</dbReference>
<feature type="repeat" description="ANK" evidence="3">
    <location>
        <begin position="157"/>
        <end position="189"/>
    </location>
</feature>
<dbReference type="SMART" id="SM00248">
    <property type="entry name" value="ANK"/>
    <property type="match status" value="11"/>
</dbReference>
<gene>
    <name evidence="6" type="ORF">PECAL_1P20560</name>
</gene>
<reference evidence="6" key="1">
    <citation type="submission" date="2021-11" db="EMBL/GenBank/DDBJ databases">
        <authorList>
            <consortium name="Genoscope - CEA"/>
            <person name="William W."/>
        </authorList>
    </citation>
    <scope>NUCLEOTIDE SEQUENCE</scope>
</reference>
<feature type="region of interest" description="Disordered" evidence="4">
    <location>
        <begin position="463"/>
        <end position="497"/>
    </location>
</feature>
<keyword evidence="7" id="KW-1185">Reference proteome</keyword>
<comment type="caution">
    <text evidence="6">The sequence shown here is derived from an EMBL/GenBank/DDBJ whole genome shotgun (WGS) entry which is preliminary data.</text>
</comment>
<feature type="repeat" description="ANK" evidence="3">
    <location>
        <begin position="54"/>
        <end position="86"/>
    </location>
</feature>